<keyword evidence="7" id="KW-0813">Transport</keyword>
<dbReference type="STRING" id="1123392.GCA_000376425_01185"/>
<dbReference type="RefSeq" id="WP_059758724.1">
    <property type="nucleotide sequence ID" value="NZ_LDUG01000052.1"/>
</dbReference>
<keyword evidence="3 7" id="KW-1003">Cell membrane</keyword>
<dbReference type="PRINTS" id="PR00949">
    <property type="entry name" value="TYPE3IMAPROT"/>
</dbReference>
<dbReference type="GO" id="GO:0044780">
    <property type="term" value="P:bacterial-type flagellum assembly"/>
    <property type="evidence" value="ECO:0007669"/>
    <property type="project" value="InterPro"/>
</dbReference>
<comment type="caution">
    <text evidence="8">The sequence shown here is derived from an EMBL/GenBank/DDBJ whole genome shotgun (WGS) entry which is preliminary data.</text>
</comment>
<dbReference type="eggNOG" id="COG1298">
    <property type="taxonomic scope" value="Bacteria"/>
</dbReference>
<feature type="transmembrane region" description="Helical" evidence="7">
    <location>
        <begin position="245"/>
        <end position="267"/>
    </location>
</feature>
<feature type="transmembrane region" description="Helical" evidence="7">
    <location>
        <begin position="203"/>
        <end position="225"/>
    </location>
</feature>
<sequence>MSAQGVMVMGMPLNRLAVPGLVLLILAMMILPLPTFMLDVLFTLNIALAMIVMLVSLNARRPLDFSVFPTVLLLTTLLRLSLNVASTRIILMQGHTGPDAAGKVIESFGNFLVGGNYVVGFVVFLILVIINFVVITKGAGRIAEVAARFTLDSMPGKQLAVDADLNAGFINESEARTRRSEIGREADFYGAMDGASKFVRGDAIAGIIILLVNLIGGILVGLFQHDLGLTEALGRYALLTVGDGLVTQIPALIISTAAGIVVSRASSEQDLSREFSTQIFGRPQTLYVAAAVLGALGLIPGTPHLAFLTIAAVLGGLGFWLMRRQRAAFDVEPLALIDEEIAPADVTWDDIPPVDVLALEVGYRLIPLVDRNQGGAALTRITEARRRFATDMGLVVPLIRVRDNLDLKPNSYRITLKGVDVAHGELPSGQVLAVDMGEVLGQLDGTPGEDPLTGLAGIWIDAGRVEEAELRGFVVLESAELIARQVEAVFRQHAPELLGRSEVQQLLDTLARSHPGLVEDVTPRHLPLTSVQAVLQQLIAENVSIRDTRTLFETLAARAPKSQAIDDLVETVRAALGRSIVDRLFEGSNTLQVIGLAATTETRLLHEMGDEGEALLSPTTLDALNDAAECALAEQEGAGYPPVLLTSPGLRAMLARLLRRNLPRLAVIAYAEVPADKMVQVSTELSIGEGA</sequence>
<gene>
    <name evidence="7" type="primary">flhA</name>
    <name evidence="8" type="ORF">ABW22_15140</name>
</gene>
<dbReference type="PANTHER" id="PTHR30161">
    <property type="entry name" value="FLAGELLAR EXPORT PROTEIN, MEMBRANE FLHA SUBUNIT-RELATED"/>
    <property type="match status" value="1"/>
</dbReference>
<feature type="transmembrane region" description="Helical" evidence="7">
    <location>
        <begin position="111"/>
        <end position="134"/>
    </location>
</feature>
<reference evidence="8 9" key="1">
    <citation type="journal article" date="2015" name="Appl. Environ. Microbiol.">
        <title>Aerobic and Anaerobic Thiosulfate Oxidation by a Cold-Adapted, Subglacial Chemoautotroph.</title>
        <authorList>
            <person name="Harrold Z.R."/>
            <person name="Skidmore M.L."/>
            <person name="Hamilton T.L."/>
            <person name="Desch L."/>
            <person name="Amada K."/>
            <person name="van Gelder W."/>
            <person name="Glover K."/>
            <person name="Roden E.E."/>
            <person name="Boyd E.S."/>
        </authorList>
    </citation>
    <scope>NUCLEOTIDE SEQUENCE [LARGE SCALE GENOMIC DNA]</scope>
    <source>
        <strain evidence="8 9">RG</strain>
    </source>
</reference>
<evidence type="ECO:0000256" key="2">
    <source>
        <dbReference type="ARBA" id="ARBA00008835"/>
    </source>
</evidence>
<proteinExistence type="inferred from homology"/>
<dbReference type="Proteomes" id="UP000064243">
    <property type="component" value="Unassembled WGS sequence"/>
</dbReference>
<feature type="transmembrane region" description="Helical" evidence="7">
    <location>
        <begin position="279"/>
        <end position="299"/>
    </location>
</feature>
<dbReference type="InterPro" id="IPR001712">
    <property type="entry name" value="T3SS_FHIPEP"/>
</dbReference>
<organism evidence="8 9">
    <name type="scientific">Thiobacillus denitrificans</name>
    <dbReference type="NCBI Taxonomy" id="36861"/>
    <lineage>
        <taxon>Bacteria</taxon>
        <taxon>Pseudomonadati</taxon>
        <taxon>Pseudomonadota</taxon>
        <taxon>Betaproteobacteria</taxon>
        <taxon>Nitrosomonadales</taxon>
        <taxon>Thiobacillaceae</taxon>
        <taxon>Thiobacillus</taxon>
    </lineage>
</organism>
<feature type="transmembrane region" description="Helical" evidence="7">
    <location>
        <begin position="71"/>
        <end position="91"/>
    </location>
</feature>
<evidence type="ECO:0000256" key="4">
    <source>
        <dbReference type="ARBA" id="ARBA00022692"/>
    </source>
</evidence>
<keyword evidence="8" id="KW-0966">Cell projection</keyword>
<evidence type="ECO:0000256" key="6">
    <source>
        <dbReference type="ARBA" id="ARBA00023136"/>
    </source>
</evidence>
<keyword evidence="4 7" id="KW-0812">Transmembrane</keyword>
<dbReference type="PANTHER" id="PTHR30161:SF1">
    <property type="entry name" value="FLAGELLAR BIOSYNTHESIS PROTEIN FLHA-RELATED"/>
    <property type="match status" value="1"/>
</dbReference>
<keyword evidence="6 7" id="KW-0472">Membrane</keyword>
<feature type="transmembrane region" description="Helical" evidence="7">
    <location>
        <begin position="12"/>
        <end position="34"/>
    </location>
</feature>
<comment type="subcellular location">
    <subcellularLocation>
        <location evidence="1 7">Cell membrane</location>
        <topology evidence="1 7">Multi-pass membrane protein</topology>
    </subcellularLocation>
</comment>
<keyword evidence="5 7" id="KW-1133">Transmembrane helix</keyword>
<evidence type="ECO:0000313" key="8">
    <source>
        <dbReference type="EMBL" id="KVW93052.1"/>
    </source>
</evidence>
<evidence type="ECO:0000256" key="1">
    <source>
        <dbReference type="ARBA" id="ARBA00004651"/>
    </source>
</evidence>
<dbReference type="OrthoDB" id="9759185at2"/>
<dbReference type="Gene3D" id="1.10.8.540">
    <property type="entry name" value="FHIPEP family, domain 3"/>
    <property type="match status" value="1"/>
</dbReference>
<keyword evidence="8" id="KW-0282">Flagellum</keyword>
<dbReference type="Gene3D" id="3.40.30.60">
    <property type="entry name" value="FHIPEP family, domain 1"/>
    <property type="match status" value="1"/>
</dbReference>
<dbReference type="InterPro" id="IPR006301">
    <property type="entry name" value="FlhA"/>
</dbReference>
<dbReference type="GO" id="GO:0005886">
    <property type="term" value="C:plasma membrane"/>
    <property type="evidence" value="ECO:0007669"/>
    <property type="project" value="UniProtKB-SubCell"/>
</dbReference>
<keyword evidence="7" id="KW-0653">Protein transport</keyword>
<dbReference type="InterPro" id="IPR042196">
    <property type="entry name" value="FHIPEP_4"/>
</dbReference>
<dbReference type="AlphaFoldDB" id="A0A106BIB6"/>
<dbReference type="Gene3D" id="3.40.50.12790">
    <property type="entry name" value="FHIPEP family, domain 4"/>
    <property type="match status" value="1"/>
</dbReference>
<name>A0A106BIB6_THIDE</name>
<evidence type="ECO:0000256" key="3">
    <source>
        <dbReference type="ARBA" id="ARBA00022475"/>
    </source>
</evidence>
<protein>
    <recommendedName>
        <fullName evidence="7">Flagellar biosynthesis protein FlhA</fullName>
    </recommendedName>
</protein>
<dbReference type="PIRSF" id="PIRSF005419">
    <property type="entry name" value="FlhA"/>
    <property type="match status" value="1"/>
</dbReference>
<dbReference type="NCBIfam" id="TIGR01398">
    <property type="entry name" value="FlhA"/>
    <property type="match status" value="1"/>
</dbReference>
<keyword evidence="7" id="KW-1006">Bacterial flagellum protein export</keyword>
<evidence type="ECO:0000256" key="7">
    <source>
        <dbReference type="RuleBase" id="RU364093"/>
    </source>
</evidence>
<keyword evidence="7" id="KW-1005">Bacterial flagellum biogenesis</keyword>
<dbReference type="Pfam" id="PF00771">
    <property type="entry name" value="FHIPEP"/>
    <property type="match status" value="1"/>
</dbReference>
<comment type="similarity">
    <text evidence="2 7">Belongs to the FHIPEP (flagella/HR/invasion proteins export pore) family.</text>
</comment>
<evidence type="ECO:0000256" key="5">
    <source>
        <dbReference type="ARBA" id="ARBA00022989"/>
    </source>
</evidence>
<keyword evidence="9" id="KW-1185">Reference proteome</keyword>
<dbReference type="EMBL" id="LDUG01000052">
    <property type="protein sequence ID" value="KVW93052.1"/>
    <property type="molecule type" value="Genomic_DNA"/>
</dbReference>
<accession>A0A106BIB6</accession>
<dbReference type="InterPro" id="IPR042194">
    <property type="entry name" value="FHIPEP_1"/>
</dbReference>
<feature type="transmembrane region" description="Helical" evidence="7">
    <location>
        <begin position="40"/>
        <end position="59"/>
    </location>
</feature>
<keyword evidence="8" id="KW-0969">Cilium</keyword>
<comment type="function">
    <text evidence="7">Required for formation of the rod structure of the flagellar apparatus. Together with FliI and FliH, may constitute the export apparatus of flagellin.</text>
</comment>
<dbReference type="InterPro" id="IPR042193">
    <property type="entry name" value="FHIPEP_3"/>
</dbReference>
<dbReference type="PATRIC" id="fig|36861.3.peg.2873"/>
<evidence type="ECO:0000313" key="9">
    <source>
        <dbReference type="Proteomes" id="UP000064243"/>
    </source>
</evidence>
<dbReference type="GO" id="GO:0009306">
    <property type="term" value="P:protein secretion"/>
    <property type="evidence" value="ECO:0007669"/>
    <property type="project" value="InterPro"/>
</dbReference>